<protein>
    <submittedName>
        <fullName evidence="4">GNAT family N-acetyltransferase</fullName>
    </submittedName>
</protein>
<name>A0ABT3R200_9HYPH</name>
<dbReference type="InterPro" id="IPR000182">
    <property type="entry name" value="GNAT_dom"/>
</dbReference>
<sequence length="274" mass="30316">MSPQDLCAAMNTAFSDYLVPMHMSESRFSQFQRQRGFSARHSFVALKDGRVAAFWFSSPPDRRYGSRAYTLSVGTDPAHRRKGLSRGLLEAVLDVQRAEAASGLQLEVITTNAKAVSAYEKLEFQRHRTLRVYKLQKAALQEANSGRWSIGMLEIDELPADEGAYFDTEPTPQNSRSAMIALSPDVHLVGARHNGRLLGWAAAFEDGAVAQLAVHRDHRRRGLGKALLSELATRTRGEQLNFVNVDEAAEGLNAFLGGAGAEELLKQFEMRLVL</sequence>
<dbReference type="PROSITE" id="PS51186">
    <property type="entry name" value="GNAT"/>
    <property type="match status" value="2"/>
</dbReference>
<dbReference type="Proteomes" id="UP001300261">
    <property type="component" value="Unassembled WGS sequence"/>
</dbReference>
<accession>A0ABT3R200</accession>
<dbReference type="InterPro" id="IPR016181">
    <property type="entry name" value="Acyl_CoA_acyltransferase"/>
</dbReference>
<feature type="domain" description="N-acetyltransferase" evidence="3">
    <location>
        <begin position="1"/>
        <end position="147"/>
    </location>
</feature>
<evidence type="ECO:0000313" key="4">
    <source>
        <dbReference type="EMBL" id="MCX2723116.1"/>
    </source>
</evidence>
<evidence type="ECO:0000256" key="1">
    <source>
        <dbReference type="ARBA" id="ARBA00022679"/>
    </source>
</evidence>
<proteinExistence type="predicted"/>
<reference evidence="4 5" key="1">
    <citation type="journal article" date="2016" name="Int. J. Syst. Evol. Microbiol.">
        <title>Labrenzia salina sp. nov., isolated from the rhizosphere of the halophyte Arthrocnemum macrostachyum.</title>
        <authorList>
            <person name="Camacho M."/>
            <person name="Redondo-Gomez S."/>
            <person name="Rodriguez-Llorente I."/>
            <person name="Rohde M."/>
            <person name="Sproer C."/>
            <person name="Schumann P."/>
            <person name="Klenk H.P."/>
            <person name="Montero-Calasanz M.D.C."/>
        </authorList>
    </citation>
    <scope>NUCLEOTIDE SEQUENCE [LARGE SCALE GENOMIC DNA]</scope>
    <source>
        <strain evidence="4 5">DSM 29163</strain>
    </source>
</reference>
<evidence type="ECO:0000259" key="3">
    <source>
        <dbReference type="PROSITE" id="PS51186"/>
    </source>
</evidence>
<dbReference type="EMBL" id="JAPEVI010000003">
    <property type="protein sequence ID" value="MCX2723116.1"/>
    <property type="molecule type" value="Genomic_DNA"/>
</dbReference>
<gene>
    <name evidence="4" type="ORF">ON753_12130</name>
</gene>
<dbReference type="RefSeq" id="WP_265962838.1">
    <property type="nucleotide sequence ID" value="NZ_JAPEVI010000003.1"/>
</dbReference>
<comment type="caution">
    <text evidence="4">The sequence shown here is derived from an EMBL/GenBank/DDBJ whole genome shotgun (WGS) entry which is preliminary data.</text>
</comment>
<keyword evidence="1" id="KW-0808">Transferase</keyword>
<dbReference type="SUPFAM" id="SSF55729">
    <property type="entry name" value="Acyl-CoA N-acyltransferases (Nat)"/>
    <property type="match status" value="2"/>
</dbReference>
<keyword evidence="2" id="KW-0012">Acyltransferase</keyword>
<feature type="domain" description="N-acetyltransferase" evidence="3">
    <location>
        <begin position="150"/>
        <end position="274"/>
    </location>
</feature>
<evidence type="ECO:0000313" key="5">
    <source>
        <dbReference type="Proteomes" id="UP001300261"/>
    </source>
</evidence>
<dbReference type="PANTHER" id="PTHR43072:SF23">
    <property type="entry name" value="UPF0039 PROTEIN C11D3.02C"/>
    <property type="match status" value="1"/>
</dbReference>
<keyword evidence="5" id="KW-1185">Reference proteome</keyword>
<organism evidence="4 5">
    <name type="scientific">Roseibium salinum</name>
    <dbReference type="NCBI Taxonomy" id="1604349"/>
    <lineage>
        <taxon>Bacteria</taxon>
        <taxon>Pseudomonadati</taxon>
        <taxon>Pseudomonadota</taxon>
        <taxon>Alphaproteobacteria</taxon>
        <taxon>Hyphomicrobiales</taxon>
        <taxon>Stappiaceae</taxon>
        <taxon>Roseibium</taxon>
    </lineage>
</organism>
<dbReference type="Gene3D" id="3.40.630.30">
    <property type="match status" value="2"/>
</dbReference>
<dbReference type="PANTHER" id="PTHR43072">
    <property type="entry name" value="N-ACETYLTRANSFERASE"/>
    <property type="match status" value="1"/>
</dbReference>
<dbReference type="CDD" id="cd04301">
    <property type="entry name" value="NAT_SF"/>
    <property type="match status" value="2"/>
</dbReference>
<dbReference type="Pfam" id="PF00583">
    <property type="entry name" value="Acetyltransf_1"/>
    <property type="match status" value="2"/>
</dbReference>
<evidence type="ECO:0000256" key="2">
    <source>
        <dbReference type="ARBA" id="ARBA00023315"/>
    </source>
</evidence>